<comment type="caution">
    <text evidence="1">The sequence shown here is derived from an EMBL/GenBank/DDBJ whole genome shotgun (WGS) entry which is preliminary data.</text>
</comment>
<protein>
    <submittedName>
        <fullName evidence="1">Uncharacterized protein</fullName>
    </submittedName>
</protein>
<name>A0AAW1UF20_9CUCU</name>
<dbReference type="AlphaFoldDB" id="A0AAW1UF20"/>
<proteinExistence type="predicted"/>
<sequence>MSVLVVAVYCQSAEVQRDQFCQQLQPEILASFTVSLDAFSTIFRSSSEMNKQPSAVSYTSKSGRIVHVSHKYVWLLQGTDYSHSMSVLVVAACCQSADIIEYNKQAACCSYKRKSGPIVDVSHEYVWRLHGTDYSYSISLLVVAARCQSAVVQRNQFCYQLQPEILASFNVSLDAFPLSLDHRVQ</sequence>
<keyword evidence="2" id="KW-1185">Reference proteome</keyword>
<reference evidence="1 2" key="1">
    <citation type="submission" date="2023-03" db="EMBL/GenBank/DDBJ databases">
        <title>Genome insight into feeding habits of ladybird beetles.</title>
        <authorList>
            <person name="Li H.-S."/>
            <person name="Huang Y.-H."/>
            <person name="Pang H."/>
        </authorList>
    </citation>
    <scope>NUCLEOTIDE SEQUENCE [LARGE SCALE GENOMIC DNA]</scope>
    <source>
        <strain evidence="1">SYSU_2023b</strain>
        <tissue evidence="1">Whole body</tissue>
    </source>
</reference>
<evidence type="ECO:0000313" key="2">
    <source>
        <dbReference type="Proteomes" id="UP001431783"/>
    </source>
</evidence>
<organism evidence="1 2">
    <name type="scientific">Henosepilachna vigintioctopunctata</name>
    <dbReference type="NCBI Taxonomy" id="420089"/>
    <lineage>
        <taxon>Eukaryota</taxon>
        <taxon>Metazoa</taxon>
        <taxon>Ecdysozoa</taxon>
        <taxon>Arthropoda</taxon>
        <taxon>Hexapoda</taxon>
        <taxon>Insecta</taxon>
        <taxon>Pterygota</taxon>
        <taxon>Neoptera</taxon>
        <taxon>Endopterygota</taxon>
        <taxon>Coleoptera</taxon>
        <taxon>Polyphaga</taxon>
        <taxon>Cucujiformia</taxon>
        <taxon>Coccinelloidea</taxon>
        <taxon>Coccinellidae</taxon>
        <taxon>Epilachninae</taxon>
        <taxon>Epilachnini</taxon>
        <taxon>Henosepilachna</taxon>
    </lineage>
</organism>
<gene>
    <name evidence="1" type="ORF">WA026_003881</name>
</gene>
<accession>A0AAW1UF20</accession>
<dbReference type="EMBL" id="JARQZJ010000061">
    <property type="protein sequence ID" value="KAK9879067.1"/>
    <property type="molecule type" value="Genomic_DNA"/>
</dbReference>
<dbReference type="Proteomes" id="UP001431783">
    <property type="component" value="Unassembled WGS sequence"/>
</dbReference>
<evidence type="ECO:0000313" key="1">
    <source>
        <dbReference type="EMBL" id="KAK9879067.1"/>
    </source>
</evidence>